<dbReference type="PANTHER" id="PTHR31683:SF18">
    <property type="entry name" value="PECTATE LYASE 21-RELATED"/>
    <property type="match status" value="1"/>
</dbReference>
<comment type="subcellular location">
    <subcellularLocation>
        <location evidence="3">Secreted</location>
    </subcellularLocation>
</comment>
<dbReference type="SMART" id="SM00656">
    <property type="entry name" value="Amb_all"/>
    <property type="match status" value="1"/>
</dbReference>
<sequence length="852" mass="91910">MKKLLLFLTISLASIQVWAQQVAINEATGWLESAYVKWQPVANAQSYNVYYTGMGITDQKIDNQLIRSYGTYFRADIPGIKAGSYTIKVKPVIAGTEGSGSTTNSVTVKAHDRAGFAFSNNRVPGAYNADGTPKNGAVIVYITENTKNNVSLAVTGATPSPSVGLQSILDGYKKGKDLRPLIIRMIGQITDLDYMLAGDIVIENNNVASSYITVEGIGDDAVADGWGIRIKNASNIEIRNLGTMNCDSGEGDNIGLQQNNDYVWVHNCDFFYGNAGSDADQIKGDGALDSKKSNYVTFSYNHFWDSGKSNLLGLSEGANPGYVTYHHNWYNHSDSRHPRVRYYSAHIYNNYYDGNSKYGSGATLGSSLFMEANYFRNTKNPMLTSMQGTDIWSSVKQANDAANQGTFSNEAGGSIKAFNNILDASVGTNSMRFVAYADPNPLYNIAGKINSTTDFDAYVALTRNEQVPSTVKSSAGGNVYNNFDTNVAIMYSYTPDSPQDARTNVMQYAGRVNGGDFKFTFDNAVDDASYTVNTPLKNALTTYKTALKAIQGEQTTPTSSQTLIATTNNTNQDVTENTAIQSIVLTWGGDATDVTVTGLPASGINVAKNTSARTITISGTPSANVSYSATTIGASGTPATLTGKITVLPTGTGTGTQIHNFTTSIKESSFYNITGNMNSTAGSVTYSGLTLTARLKLETNTNIVYTTTNETTLTLVFDSSFSGKVKINGINYTASAGIINITVPAGNNTITKGDTANLFYISTEYKTTLRVDNNSIQTKKMILYPNPVTDYLHITNSDQNIENVTIYNMTGSQVKRTEKGIETIDMSTLTSGTYLVKVQTTEGVTNQIIIKK</sequence>
<organism evidence="6 7">
    <name type="scientific">Flavobacterium branchiarum</name>
    <dbReference type="NCBI Taxonomy" id="1114870"/>
    <lineage>
        <taxon>Bacteria</taxon>
        <taxon>Pseudomonadati</taxon>
        <taxon>Bacteroidota</taxon>
        <taxon>Flavobacteriia</taxon>
        <taxon>Flavobacteriales</taxon>
        <taxon>Flavobacteriaceae</taxon>
        <taxon>Flavobacterium</taxon>
    </lineage>
</organism>
<keyword evidence="3" id="KW-0624">Polysaccharide degradation</keyword>
<dbReference type="InterPro" id="IPR002022">
    <property type="entry name" value="Pec_lyase"/>
</dbReference>
<dbReference type="InterPro" id="IPR012334">
    <property type="entry name" value="Pectin_lyas_fold"/>
</dbReference>
<name>A0ABV5FPN1_9FLAO</name>
<dbReference type="Proteomes" id="UP001589589">
    <property type="component" value="Unassembled WGS sequence"/>
</dbReference>
<reference evidence="6 7" key="1">
    <citation type="submission" date="2024-09" db="EMBL/GenBank/DDBJ databases">
        <authorList>
            <person name="Sun Q."/>
            <person name="Mori K."/>
        </authorList>
    </citation>
    <scope>NUCLEOTIDE SEQUENCE [LARGE SCALE GENOMIC DNA]</scope>
    <source>
        <strain evidence="6 7">CECT 7908</strain>
    </source>
</reference>
<comment type="caution">
    <text evidence="6">The sequence shown here is derived from an EMBL/GenBank/DDBJ whole genome shotgun (WGS) entry which is preliminary data.</text>
</comment>
<feature type="chain" id="PRO_5045808388" evidence="4">
    <location>
        <begin position="20"/>
        <end position="852"/>
    </location>
</feature>
<evidence type="ECO:0000256" key="1">
    <source>
        <dbReference type="ARBA" id="ARBA00022729"/>
    </source>
</evidence>
<keyword evidence="1 4" id="KW-0732">Signal</keyword>
<evidence type="ECO:0000313" key="7">
    <source>
        <dbReference type="Proteomes" id="UP001589589"/>
    </source>
</evidence>
<gene>
    <name evidence="6" type="ORF">ACFFUQ_15830</name>
</gene>
<accession>A0ABV5FPN1</accession>
<keyword evidence="3" id="KW-0119">Carbohydrate metabolism</keyword>
<keyword evidence="3" id="KW-0964">Secreted</keyword>
<dbReference type="Pfam" id="PF18283">
    <property type="entry name" value="CBM77"/>
    <property type="match status" value="1"/>
</dbReference>
<dbReference type="InterPro" id="IPR026444">
    <property type="entry name" value="Secre_tail"/>
</dbReference>
<dbReference type="InterPro" id="IPR041253">
    <property type="entry name" value="CBM77"/>
</dbReference>
<dbReference type="NCBIfam" id="TIGR04183">
    <property type="entry name" value="Por_Secre_tail"/>
    <property type="match status" value="1"/>
</dbReference>
<feature type="domain" description="Pectate lyase" evidence="5">
    <location>
        <begin position="197"/>
        <end position="381"/>
    </location>
</feature>
<dbReference type="EMBL" id="JBHMEX010000052">
    <property type="protein sequence ID" value="MFB9065491.1"/>
    <property type="molecule type" value="Genomic_DNA"/>
</dbReference>
<evidence type="ECO:0000256" key="2">
    <source>
        <dbReference type="ARBA" id="ARBA00023239"/>
    </source>
</evidence>
<evidence type="ECO:0000259" key="5">
    <source>
        <dbReference type="SMART" id="SM00656"/>
    </source>
</evidence>
<evidence type="ECO:0000256" key="3">
    <source>
        <dbReference type="RuleBase" id="RU361173"/>
    </source>
</evidence>
<keyword evidence="2 3" id="KW-0456">Lyase</keyword>
<dbReference type="InterPro" id="IPR045032">
    <property type="entry name" value="PEL"/>
</dbReference>
<dbReference type="Pfam" id="PF18962">
    <property type="entry name" value="Por_Secre_tail"/>
    <property type="match status" value="1"/>
</dbReference>
<feature type="signal peptide" evidence="4">
    <location>
        <begin position="1"/>
        <end position="19"/>
    </location>
</feature>
<dbReference type="PANTHER" id="PTHR31683">
    <property type="entry name" value="PECTATE LYASE 18-RELATED"/>
    <property type="match status" value="1"/>
</dbReference>
<keyword evidence="7" id="KW-1185">Reference proteome</keyword>
<protein>
    <submittedName>
        <fullName evidence="6">T9SS type A sorting domain-containing protein</fullName>
    </submittedName>
</protein>
<dbReference type="InterPro" id="IPR011050">
    <property type="entry name" value="Pectin_lyase_fold/virulence"/>
</dbReference>
<dbReference type="RefSeq" id="WP_290267837.1">
    <property type="nucleotide sequence ID" value="NZ_JAUFQQ010000005.1"/>
</dbReference>
<evidence type="ECO:0000256" key="4">
    <source>
        <dbReference type="SAM" id="SignalP"/>
    </source>
</evidence>
<dbReference type="Gene3D" id="2.160.20.10">
    <property type="entry name" value="Single-stranded right-handed beta-helix, Pectin lyase-like"/>
    <property type="match status" value="1"/>
</dbReference>
<dbReference type="Pfam" id="PF00544">
    <property type="entry name" value="Pectate_lyase_4"/>
    <property type="match status" value="1"/>
</dbReference>
<dbReference type="SUPFAM" id="SSF51126">
    <property type="entry name" value="Pectin lyase-like"/>
    <property type="match status" value="1"/>
</dbReference>
<evidence type="ECO:0000313" key="6">
    <source>
        <dbReference type="EMBL" id="MFB9065491.1"/>
    </source>
</evidence>
<comment type="similarity">
    <text evidence="3">Belongs to the polysaccharide lyase 1 family.</text>
</comment>
<proteinExistence type="inferred from homology"/>